<evidence type="ECO:0000313" key="3">
    <source>
        <dbReference type="EMBL" id="ODM14853.1"/>
    </source>
</evidence>
<feature type="compositionally biased region" description="Low complexity" evidence="1">
    <location>
        <begin position="254"/>
        <end position="268"/>
    </location>
</feature>
<feature type="compositionally biased region" description="Basic and acidic residues" evidence="1">
    <location>
        <begin position="142"/>
        <end position="151"/>
    </location>
</feature>
<dbReference type="EMBL" id="JXNT01000020">
    <property type="protein sequence ID" value="ODM14853.1"/>
    <property type="molecule type" value="Genomic_DNA"/>
</dbReference>
<dbReference type="VEuPathDB" id="FungiDB:SI65_09605"/>
<feature type="region of interest" description="Disordered" evidence="1">
    <location>
        <begin position="770"/>
        <end position="804"/>
    </location>
</feature>
<feature type="compositionally biased region" description="Polar residues" evidence="1">
    <location>
        <begin position="284"/>
        <end position="298"/>
    </location>
</feature>
<feature type="region of interest" description="Disordered" evidence="1">
    <location>
        <begin position="93"/>
        <end position="314"/>
    </location>
</feature>
<feature type="compositionally biased region" description="Polar residues" evidence="1">
    <location>
        <begin position="176"/>
        <end position="191"/>
    </location>
</feature>
<dbReference type="SMART" id="SM01316">
    <property type="entry name" value="Spo7_2_N"/>
    <property type="match status" value="1"/>
</dbReference>
<dbReference type="InterPro" id="IPR039486">
    <property type="entry name" value="Mug56/Spo71_PH"/>
</dbReference>
<feature type="domain" description="PH" evidence="2">
    <location>
        <begin position="907"/>
        <end position="1078"/>
    </location>
</feature>
<dbReference type="Pfam" id="PF23207">
    <property type="entry name" value="PH_SPO71"/>
    <property type="match status" value="1"/>
</dbReference>
<dbReference type="AlphaFoldDB" id="A0A1E3B1N4"/>
<dbReference type="PROSITE" id="PS50003">
    <property type="entry name" value="PH_DOMAIN"/>
    <property type="match status" value="2"/>
</dbReference>
<evidence type="ECO:0000256" key="1">
    <source>
        <dbReference type="SAM" id="MobiDB-lite"/>
    </source>
</evidence>
<dbReference type="SMART" id="SM00233">
    <property type="entry name" value="PH"/>
    <property type="match status" value="2"/>
</dbReference>
<feature type="compositionally biased region" description="Basic and acidic residues" evidence="1">
    <location>
        <begin position="780"/>
        <end position="801"/>
    </location>
</feature>
<sequence>MSTQQAPDRPDVVPGTVHHEQRHGLEPGSYTSKKLQHASPHHLHMTNRRFFIGPIPEGWLQHHRKSWYKSGIKFKNYSSKTVSFSADPVVVHYEDDSPETDNDPSSSGPEQEQTQNGIWEDEETQDDQEDQDSEPNGQGPSRRSEEVDTTSRRTGKSMATPTTETGASFPRKMDSRNTPTNDIQDAASSYMTAREIGGSVDDLGADTNANTSANAGTDTNLDRQEAGGIPPEQPVDQPSSQMLRVPSTGETDQSSPIASASESESTTALLRPKSEPKDKGIQRIIQSTLEQQEPQSEGTDLDESVPTGKFNGKGIRGQKRMVKYSLDDNILDKQQRLLARLSRTHDSISANRPHRRKLQKGEIIKAERMLVRVEQTMQRDLPDDYTENDSMRMETRVVDKWREFLVVCRMADEEYAPFTLQMYKTRVVPEVQKSGTKISPYYEVSLDNKRTRVNFYSSLDKTIVIWRPSKHGTKIFIVRPKSTAHAVEWYTFMCQALGRDRPSSLQITVPDLDVSLLFKDPFARIEAAIDAKNKNSQNGRNKAHPEECNVATAIIRGCMEMLENRTEWADVLREWSKSEKMGLAWRRYDRLEWVLGVNEERMYGSIGMQDTHELELRPRQHYSTTVKHEGEKDHEPPPLEGFLVRLTSQRGVHQRLNKMFFKRLYFFTQDHYLFFCRPAKSLPAPPPRLTSTNVSNIPSSQQILNEAPLCYDIDPFPLHNGDIRWTFSGNKEYLKRHDEEAYAQLHRNLHNICHSDGYIDLCRVQEVRQVQRDSSPADPNIERGPDVEYNPDVRDTHRDDGATDQFDDDRTFEMLLDNDLVIRLQAYNKDTRDEWIRRMDALVKYWKARTAADGAELKVVRQKNLEALDIDEEVESHIGQFALKWEVKKAVASPHLHNMCSLSHCRTIKMSGQLYRKPRRHSTFKRCNVILSGGKLLIFRSSLRSRNGVEVAHIHQELETSIDLSDCYIYSGLLTDNDLLYANQTFDNSNPGHHSLPRAYLSPDVFTTCDDDTAITFVIWQPLRKNYFRAEEYGKRGRTKQTLKHVSTLGVHGRTIVFKTKSRVEKDRWVLSIASEIDRIQEEQHENIRIVSAR</sequence>
<dbReference type="OrthoDB" id="5579281at2759"/>
<gene>
    <name evidence="3" type="ORF">SI65_09605</name>
</gene>
<dbReference type="PANTHER" id="PTHR28076:SF1">
    <property type="entry name" value="PROSPORE MEMBRANE ADAPTER PROTEIN SPO71"/>
    <property type="match status" value="1"/>
</dbReference>
<dbReference type="SUPFAM" id="SSF50729">
    <property type="entry name" value="PH domain-like"/>
    <property type="match status" value="1"/>
</dbReference>
<proteinExistence type="predicted"/>
<dbReference type="GO" id="GO:0005628">
    <property type="term" value="C:prospore membrane"/>
    <property type="evidence" value="ECO:0007669"/>
    <property type="project" value="TreeGrafter"/>
</dbReference>
<dbReference type="Gene3D" id="2.30.29.30">
    <property type="entry name" value="Pleckstrin-homology domain (PH domain)/Phosphotyrosine-binding domain (PTB)"/>
    <property type="match status" value="1"/>
</dbReference>
<feature type="compositionally biased region" description="Acidic residues" evidence="1">
    <location>
        <begin position="119"/>
        <end position="133"/>
    </location>
</feature>
<feature type="compositionally biased region" description="Basic and acidic residues" evidence="1">
    <location>
        <begin position="272"/>
        <end position="281"/>
    </location>
</feature>
<name>A0A1E3B1N4_ASPCR</name>
<comment type="caution">
    <text evidence="3">The sequence shown here is derived from an EMBL/GenBank/DDBJ whole genome shotgun (WGS) entry which is preliminary data.</text>
</comment>
<feature type="compositionally biased region" description="Polar residues" evidence="1">
    <location>
        <begin position="236"/>
        <end position="253"/>
    </location>
</feature>
<dbReference type="Pfam" id="PF15404">
    <property type="entry name" value="PH_4"/>
    <property type="match status" value="1"/>
</dbReference>
<evidence type="ECO:0000313" key="4">
    <source>
        <dbReference type="Proteomes" id="UP000094569"/>
    </source>
</evidence>
<dbReference type="InterPro" id="IPR011993">
    <property type="entry name" value="PH-like_dom_sf"/>
</dbReference>
<dbReference type="InterPro" id="IPR001849">
    <property type="entry name" value="PH_domain"/>
</dbReference>
<dbReference type="InterPro" id="IPR057379">
    <property type="entry name" value="PH_SPO71"/>
</dbReference>
<dbReference type="STRING" id="573508.A0A1E3B1N4"/>
<dbReference type="Proteomes" id="UP000094569">
    <property type="component" value="Unassembled WGS sequence"/>
</dbReference>
<feature type="compositionally biased region" description="Polar residues" evidence="1">
    <location>
        <begin position="207"/>
        <end position="219"/>
    </location>
</feature>
<dbReference type="PANTHER" id="PTHR28076">
    <property type="entry name" value="SPORULATION-SPECIFIC PROTEIN 71"/>
    <property type="match status" value="1"/>
</dbReference>
<dbReference type="GO" id="GO:1902657">
    <property type="term" value="P:protein localization to prospore membrane"/>
    <property type="evidence" value="ECO:0007669"/>
    <property type="project" value="InterPro"/>
</dbReference>
<feature type="compositionally biased region" description="Polar residues" evidence="1">
    <location>
        <begin position="157"/>
        <end position="166"/>
    </location>
</feature>
<reference evidence="3 4" key="1">
    <citation type="journal article" date="2016" name="BMC Genomics">
        <title>Comparative genomic and transcriptomic analyses of the Fuzhuan brick tea-fermentation fungus Aspergillus cristatus.</title>
        <authorList>
            <person name="Ge Y."/>
            <person name="Wang Y."/>
            <person name="Liu Y."/>
            <person name="Tan Y."/>
            <person name="Ren X."/>
            <person name="Zhang X."/>
            <person name="Hyde K.D."/>
            <person name="Liu Y."/>
            <person name="Liu Z."/>
        </authorList>
    </citation>
    <scope>NUCLEOTIDE SEQUENCE [LARGE SCALE GENOMIC DNA]</scope>
    <source>
        <strain evidence="3 4">GZAAS20.1005</strain>
    </source>
</reference>
<evidence type="ECO:0000259" key="2">
    <source>
        <dbReference type="PROSITE" id="PS50003"/>
    </source>
</evidence>
<organism evidence="3 4">
    <name type="scientific">Aspergillus cristatus</name>
    <name type="common">Chinese Fuzhuan brick tea-fermentation fungus</name>
    <name type="synonym">Eurotium cristatum</name>
    <dbReference type="NCBI Taxonomy" id="573508"/>
    <lineage>
        <taxon>Eukaryota</taxon>
        <taxon>Fungi</taxon>
        <taxon>Dikarya</taxon>
        <taxon>Ascomycota</taxon>
        <taxon>Pezizomycotina</taxon>
        <taxon>Eurotiomycetes</taxon>
        <taxon>Eurotiomycetidae</taxon>
        <taxon>Eurotiales</taxon>
        <taxon>Aspergillaceae</taxon>
        <taxon>Aspergillus</taxon>
        <taxon>Aspergillus subgen. Aspergillus</taxon>
    </lineage>
</organism>
<dbReference type="InterPro" id="IPR029217">
    <property type="entry name" value="Spo7_2_N"/>
</dbReference>
<dbReference type="Pfam" id="PF15407">
    <property type="entry name" value="Spo7_2_N"/>
    <property type="match status" value="1"/>
</dbReference>
<feature type="region of interest" description="Disordered" evidence="1">
    <location>
        <begin position="1"/>
        <end position="41"/>
    </location>
</feature>
<protein>
    <recommendedName>
        <fullName evidence="2">PH domain-containing protein</fullName>
    </recommendedName>
</protein>
<feature type="compositionally biased region" description="Polar residues" evidence="1">
    <location>
        <begin position="103"/>
        <end position="117"/>
    </location>
</feature>
<dbReference type="InterPro" id="IPR040345">
    <property type="entry name" value="Mug56/Spo71"/>
</dbReference>
<accession>A0A1E3B1N4</accession>
<keyword evidence="4" id="KW-1185">Reference proteome</keyword>
<feature type="domain" description="PH" evidence="2">
    <location>
        <begin position="636"/>
        <end position="844"/>
    </location>
</feature>